<keyword evidence="3" id="KW-1185">Reference proteome</keyword>
<dbReference type="EMBL" id="JASCZI010060542">
    <property type="protein sequence ID" value="MED6133689.1"/>
    <property type="molecule type" value="Genomic_DNA"/>
</dbReference>
<feature type="compositionally biased region" description="Polar residues" evidence="1">
    <location>
        <begin position="137"/>
        <end position="174"/>
    </location>
</feature>
<evidence type="ECO:0000313" key="2">
    <source>
        <dbReference type="EMBL" id="MED6133689.1"/>
    </source>
</evidence>
<protein>
    <submittedName>
        <fullName evidence="2">Uncharacterized protein</fullName>
    </submittedName>
</protein>
<evidence type="ECO:0000256" key="1">
    <source>
        <dbReference type="SAM" id="MobiDB-lite"/>
    </source>
</evidence>
<name>A0ABU6SBN7_9FABA</name>
<feature type="region of interest" description="Disordered" evidence="1">
    <location>
        <begin position="81"/>
        <end position="174"/>
    </location>
</feature>
<reference evidence="2 3" key="1">
    <citation type="journal article" date="2023" name="Plants (Basel)">
        <title>Bridging the Gap: Combining Genomics and Transcriptomics Approaches to Understand Stylosanthes scabra, an Orphan Legume from the Brazilian Caatinga.</title>
        <authorList>
            <person name="Ferreira-Neto J.R.C."/>
            <person name="da Silva M.D."/>
            <person name="Binneck E."/>
            <person name="de Melo N.F."/>
            <person name="da Silva R.H."/>
            <person name="de Melo A.L.T.M."/>
            <person name="Pandolfi V."/>
            <person name="Bustamante F.O."/>
            <person name="Brasileiro-Vidal A.C."/>
            <person name="Benko-Iseppon A.M."/>
        </authorList>
    </citation>
    <scope>NUCLEOTIDE SEQUENCE [LARGE SCALE GENOMIC DNA]</scope>
    <source>
        <tissue evidence="2">Leaves</tissue>
    </source>
</reference>
<evidence type="ECO:0000313" key="3">
    <source>
        <dbReference type="Proteomes" id="UP001341840"/>
    </source>
</evidence>
<gene>
    <name evidence="2" type="ORF">PIB30_030450</name>
</gene>
<dbReference type="Proteomes" id="UP001341840">
    <property type="component" value="Unassembled WGS sequence"/>
</dbReference>
<feature type="compositionally biased region" description="Acidic residues" evidence="1">
    <location>
        <begin position="84"/>
        <end position="94"/>
    </location>
</feature>
<comment type="caution">
    <text evidence="2">The sequence shown here is derived from an EMBL/GenBank/DDBJ whole genome shotgun (WGS) entry which is preliminary data.</text>
</comment>
<proteinExistence type="predicted"/>
<accession>A0ABU6SBN7</accession>
<organism evidence="2 3">
    <name type="scientific">Stylosanthes scabra</name>
    <dbReference type="NCBI Taxonomy" id="79078"/>
    <lineage>
        <taxon>Eukaryota</taxon>
        <taxon>Viridiplantae</taxon>
        <taxon>Streptophyta</taxon>
        <taxon>Embryophyta</taxon>
        <taxon>Tracheophyta</taxon>
        <taxon>Spermatophyta</taxon>
        <taxon>Magnoliopsida</taxon>
        <taxon>eudicotyledons</taxon>
        <taxon>Gunneridae</taxon>
        <taxon>Pentapetalae</taxon>
        <taxon>rosids</taxon>
        <taxon>fabids</taxon>
        <taxon>Fabales</taxon>
        <taxon>Fabaceae</taxon>
        <taxon>Papilionoideae</taxon>
        <taxon>50 kb inversion clade</taxon>
        <taxon>dalbergioids sensu lato</taxon>
        <taxon>Dalbergieae</taxon>
        <taxon>Pterocarpus clade</taxon>
        <taxon>Stylosanthes</taxon>
    </lineage>
</organism>
<sequence length="174" mass="19421">MRSRVVFYEYEALKEYDDIDVEPTTELGTIKIWKYHLKDEKITRSMHSSRFDPDRLYEFLIAMIGGDCSFDAVKSEGYKGKELVEEEEDKDPEEDPKVDISKVSYGTQPIDASDESNSLKFPMGETKPVYSSSSSYPTIGSQGSNPSSRYPSCSASLQSGALSGIWSSPPASKQ</sequence>